<comment type="caution">
    <text evidence="1">The sequence shown here is derived from an EMBL/GenBank/DDBJ whole genome shotgun (WGS) entry which is preliminary data.</text>
</comment>
<accession>A0A699IJC5</accession>
<protein>
    <recommendedName>
        <fullName evidence="2">Reverse transcriptase domain-containing protein</fullName>
    </recommendedName>
</protein>
<evidence type="ECO:0008006" key="2">
    <source>
        <dbReference type="Google" id="ProtNLM"/>
    </source>
</evidence>
<gene>
    <name evidence="1" type="ORF">Tci_540076</name>
</gene>
<dbReference type="EMBL" id="BKCJ010309343">
    <property type="protein sequence ID" value="GEZ68103.1"/>
    <property type="molecule type" value="Genomic_DNA"/>
</dbReference>
<dbReference type="PANTHER" id="PTHR46148">
    <property type="entry name" value="CHROMO DOMAIN-CONTAINING PROTEIN"/>
    <property type="match status" value="1"/>
</dbReference>
<sequence length="128" mass="15289">MPPYEMLYGRKCRTPVCWDEVESMELASTEVVFSAIKKIETIRERLKEAQDRKCLADESSMITLDDVEINLELTFQEEPVAFLGRKSRQLHNKEILLIKVEWKHQKGTSIRWEPKEKMRSRYPRLFQE</sequence>
<evidence type="ECO:0000313" key="1">
    <source>
        <dbReference type="EMBL" id="GEZ68103.1"/>
    </source>
</evidence>
<organism evidence="1">
    <name type="scientific">Tanacetum cinerariifolium</name>
    <name type="common">Dalmatian daisy</name>
    <name type="synonym">Chrysanthemum cinerariifolium</name>
    <dbReference type="NCBI Taxonomy" id="118510"/>
    <lineage>
        <taxon>Eukaryota</taxon>
        <taxon>Viridiplantae</taxon>
        <taxon>Streptophyta</taxon>
        <taxon>Embryophyta</taxon>
        <taxon>Tracheophyta</taxon>
        <taxon>Spermatophyta</taxon>
        <taxon>Magnoliopsida</taxon>
        <taxon>eudicotyledons</taxon>
        <taxon>Gunneridae</taxon>
        <taxon>Pentapetalae</taxon>
        <taxon>asterids</taxon>
        <taxon>campanulids</taxon>
        <taxon>Asterales</taxon>
        <taxon>Asteraceae</taxon>
        <taxon>Asteroideae</taxon>
        <taxon>Anthemideae</taxon>
        <taxon>Anthemidinae</taxon>
        <taxon>Tanacetum</taxon>
    </lineage>
</organism>
<name>A0A699IJC5_TANCI</name>
<dbReference type="AlphaFoldDB" id="A0A699IJC5"/>
<proteinExistence type="predicted"/>
<reference evidence="1" key="1">
    <citation type="journal article" date="2019" name="Sci. Rep.">
        <title>Draft genome of Tanacetum cinerariifolium, the natural source of mosquito coil.</title>
        <authorList>
            <person name="Yamashiro T."/>
            <person name="Shiraishi A."/>
            <person name="Satake H."/>
            <person name="Nakayama K."/>
        </authorList>
    </citation>
    <scope>NUCLEOTIDE SEQUENCE</scope>
</reference>
<dbReference type="PANTHER" id="PTHR46148:SF57">
    <property type="entry name" value="OS12G0499874 PROTEIN"/>
    <property type="match status" value="1"/>
</dbReference>